<dbReference type="EMBL" id="OC880188">
    <property type="protein sequence ID" value="CAD7641643.1"/>
    <property type="molecule type" value="Genomic_DNA"/>
</dbReference>
<dbReference type="PRINTS" id="PR01689">
    <property type="entry name" value="EP450IICYP3A"/>
</dbReference>
<dbReference type="EMBL" id="CAJPIZ010025613">
    <property type="protein sequence ID" value="CAG2118805.1"/>
    <property type="molecule type" value="Genomic_DNA"/>
</dbReference>
<dbReference type="InterPro" id="IPR036396">
    <property type="entry name" value="Cyt_P450_sf"/>
</dbReference>
<proteinExistence type="inferred from homology"/>
<dbReference type="InterPro" id="IPR002402">
    <property type="entry name" value="Cyt_P450_E_grp-II"/>
</dbReference>
<dbReference type="PANTHER" id="PTHR24302">
    <property type="entry name" value="CYTOCHROME P450 FAMILY 3"/>
    <property type="match status" value="1"/>
</dbReference>
<evidence type="ECO:0000313" key="14">
    <source>
        <dbReference type="Proteomes" id="UP000759131"/>
    </source>
</evidence>
<keyword evidence="8" id="KW-0492">Microsome</keyword>
<feature type="non-terminal residue" evidence="13">
    <location>
        <position position="1"/>
    </location>
</feature>
<evidence type="ECO:0000313" key="13">
    <source>
        <dbReference type="EMBL" id="CAD7641643.1"/>
    </source>
</evidence>
<dbReference type="SUPFAM" id="SSF48264">
    <property type="entry name" value="Cytochrome P450"/>
    <property type="match status" value="1"/>
</dbReference>
<keyword evidence="9" id="KW-0560">Oxidoreductase</keyword>
<dbReference type="Pfam" id="PF00067">
    <property type="entry name" value="p450"/>
    <property type="match status" value="1"/>
</dbReference>
<dbReference type="PANTHER" id="PTHR24302:SF15">
    <property type="entry name" value="FATTY-ACID PEROXYGENASE"/>
    <property type="match status" value="1"/>
</dbReference>
<comment type="cofactor">
    <cofactor evidence="1">
        <name>heme</name>
        <dbReference type="ChEBI" id="CHEBI:30413"/>
    </cofactor>
</comment>
<dbReference type="Proteomes" id="UP000759131">
    <property type="component" value="Unassembled WGS sequence"/>
</dbReference>
<dbReference type="GO" id="GO:0020037">
    <property type="term" value="F:heme binding"/>
    <property type="evidence" value="ECO:0007669"/>
    <property type="project" value="InterPro"/>
</dbReference>
<dbReference type="InterPro" id="IPR001128">
    <property type="entry name" value="Cyt_P450"/>
</dbReference>
<name>A0A7R9LHH3_9ACAR</name>
<dbReference type="InterPro" id="IPR050705">
    <property type="entry name" value="Cytochrome_P450_3A"/>
</dbReference>
<dbReference type="GO" id="GO:0005789">
    <property type="term" value="C:endoplasmic reticulum membrane"/>
    <property type="evidence" value="ECO:0007669"/>
    <property type="project" value="UniProtKB-SubCell"/>
</dbReference>
<evidence type="ECO:0000256" key="9">
    <source>
        <dbReference type="ARBA" id="ARBA00023002"/>
    </source>
</evidence>
<keyword evidence="7" id="KW-0256">Endoplasmic reticulum</keyword>
<gene>
    <name evidence="13" type="ORF">OSB1V03_LOCUS18755</name>
</gene>
<dbReference type="GO" id="GO:0016712">
    <property type="term" value="F:oxidoreductase activity, acting on paired donors, with incorporation or reduction of molecular oxygen, reduced flavin or flavoprotein as one donor, and incorporation of one atom of oxygen"/>
    <property type="evidence" value="ECO:0007669"/>
    <property type="project" value="InterPro"/>
</dbReference>
<evidence type="ECO:0000256" key="3">
    <source>
        <dbReference type="ARBA" id="ARBA00004406"/>
    </source>
</evidence>
<evidence type="ECO:0000256" key="4">
    <source>
        <dbReference type="ARBA" id="ARBA00010617"/>
    </source>
</evidence>
<dbReference type="InterPro" id="IPR008072">
    <property type="entry name" value="Cyt_P450_E_CYP3A"/>
</dbReference>
<dbReference type="AlphaFoldDB" id="A0A7R9LHH3"/>
<dbReference type="Gene3D" id="1.10.630.10">
    <property type="entry name" value="Cytochrome P450"/>
    <property type="match status" value="1"/>
</dbReference>
<evidence type="ECO:0000256" key="11">
    <source>
        <dbReference type="ARBA" id="ARBA00023033"/>
    </source>
</evidence>
<keyword evidence="12" id="KW-0472">Membrane</keyword>
<protein>
    <recommendedName>
        <fullName evidence="15">Cytochrome P450</fullName>
    </recommendedName>
</protein>
<evidence type="ECO:0000256" key="2">
    <source>
        <dbReference type="ARBA" id="ARBA00004174"/>
    </source>
</evidence>
<evidence type="ECO:0000256" key="5">
    <source>
        <dbReference type="ARBA" id="ARBA00022617"/>
    </source>
</evidence>
<dbReference type="GO" id="GO:0008395">
    <property type="term" value="F:steroid hydroxylase activity"/>
    <property type="evidence" value="ECO:0007669"/>
    <property type="project" value="TreeGrafter"/>
</dbReference>
<dbReference type="FunFam" id="1.10.630.10:FF:000182">
    <property type="entry name" value="Cytochrome P450 3A4"/>
    <property type="match status" value="1"/>
</dbReference>
<keyword evidence="10" id="KW-0408">Iron</keyword>
<keyword evidence="14" id="KW-1185">Reference proteome</keyword>
<evidence type="ECO:0000256" key="6">
    <source>
        <dbReference type="ARBA" id="ARBA00022723"/>
    </source>
</evidence>
<evidence type="ECO:0008006" key="15">
    <source>
        <dbReference type="Google" id="ProtNLM"/>
    </source>
</evidence>
<keyword evidence="6" id="KW-0479">Metal-binding</keyword>
<dbReference type="GO" id="GO:0005506">
    <property type="term" value="F:iron ion binding"/>
    <property type="evidence" value="ECO:0007669"/>
    <property type="project" value="InterPro"/>
</dbReference>
<keyword evidence="5" id="KW-0349">Heme</keyword>
<keyword evidence="11" id="KW-0503">Monooxygenase</keyword>
<evidence type="ECO:0000256" key="7">
    <source>
        <dbReference type="ARBA" id="ARBA00022824"/>
    </source>
</evidence>
<sequence>MQYNKYSINSYRKYGRLYGSYLFCNKWLMVNDADLLRDIMVKDFHIFPNRYAMNLGQSPLRKMLFFMRGDDRWKRIRAIVSPAFTSGKLRQMMASIAGIADTFVQNLDKFAKNGQVVDIREHFGAFAMDVISACAYGINVESINNPNHPIVVNARRMLSVDSSLSNILSILVPPIARFLRLDPMDRQAIDYFDKLTNQIVTERKQCPKDKKVIDFIQLMIDNKVDSNAIIDDNNSHSTGDHMLTAEELTAQGILFFIAGYDTTSASLSHVVYYLSQNKDKQQILREELNALD</sequence>
<dbReference type="PRINTS" id="PR00464">
    <property type="entry name" value="EP450II"/>
</dbReference>
<accession>A0A7R9LHH3</accession>
<comment type="subcellular location">
    <subcellularLocation>
        <location evidence="3">Endoplasmic reticulum membrane</location>
        <topology evidence="3">Peripheral membrane protein</topology>
    </subcellularLocation>
    <subcellularLocation>
        <location evidence="2">Microsome membrane</location>
        <topology evidence="2">Peripheral membrane protein</topology>
    </subcellularLocation>
</comment>
<evidence type="ECO:0000256" key="10">
    <source>
        <dbReference type="ARBA" id="ARBA00023004"/>
    </source>
</evidence>
<dbReference type="OrthoDB" id="6408550at2759"/>
<evidence type="ECO:0000256" key="8">
    <source>
        <dbReference type="ARBA" id="ARBA00022848"/>
    </source>
</evidence>
<evidence type="ECO:0000256" key="12">
    <source>
        <dbReference type="ARBA" id="ARBA00023136"/>
    </source>
</evidence>
<comment type="similarity">
    <text evidence="4">Belongs to the cytochrome P450 family.</text>
</comment>
<reference evidence="13" key="1">
    <citation type="submission" date="2020-11" db="EMBL/GenBank/DDBJ databases">
        <authorList>
            <person name="Tran Van P."/>
        </authorList>
    </citation>
    <scope>NUCLEOTIDE SEQUENCE</scope>
</reference>
<organism evidence="13">
    <name type="scientific">Medioppia subpectinata</name>
    <dbReference type="NCBI Taxonomy" id="1979941"/>
    <lineage>
        <taxon>Eukaryota</taxon>
        <taxon>Metazoa</taxon>
        <taxon>Ecdysozoa</taxon>
        <taxon>Arthropoda</taxon>
        <taxon>Chelicerata</taxon>
        <taxon>Arachnida</taxon>
        <taxon>Acari</taxon>
        <taxon>Acariformes</taxon>
        <taxon>Sarcoptiformes</taxon>
        <taxon>Oribatida</taxon>
        <taxon>Brachypylina</taxon>
        <taxon>Oppioidea</taxon>
        <taxon>Oppiidae</taxon>
        <taxon>Medioppia</taxon>
    </lineage>
</organism>
<evidence type="ECO:0000256" key="1">
    <source>
        <dbReference type="ARBA" id="ARBA00001971"/>
    </source>
</evidence>